<proteinExistence type="predicted"/>
<dbReference type="InterPro" id="IPR000120">
    <property type="entry name" value="Amidase"/>
</dbReference>
<dbReference type="NCBIfam" id="NF006043">
    <property type="entry name" value="PRK08186.1"/>
    <property type="match status" value="1"/>
</dbReference>
<gene>
    <name evidence="3" type="primary">atzF</name>
    <name evidence="3" type="ORF">ACG00Y_12355</name>
</gene>
<organism evidence="3 4">
    <name type="scientific">Pelomonas parva</name>
    <dbReference type="NCBI Taxonomy" id="3299032"/>
    <lineage>
        <taxon>Bacteria</taxon>
        <taxon>Pseudomonadati</taxon>
        <taxon>Pseudomonadota</taxon>
        <taxon>Betaproteobacteria</taxon>
        <taxon>Burkholderiales</taxon>
        <taxon>Sphaerotilaceae</taxon>
        <taxon>Roseateles</taxon>
    </lineage>
</organism>
<keyword evidence="3" id="KW-0378">Hydrolase</keyword>
<evidence type="ECO:0000259" key="2">
    <source>
        <dbReference type="Pfam" id="PF21986"/>
    </source>
</evidence>
<feature type="domain" description="Allophanate hydrolase C-terminal" evidence="2">
    <location>
        <begin position="476"/>
        <end position="599"/>
    </location>
</feature>
<dbReference type="InterPro" id="IPR023631">
    <property type="entry name" value="Amidase_dom"/>
</dbReference>
<dbReference type="SUPFAM" id="SSF75304">
    <property type="entry name" value="Amidase signature (AS) enzymes"/>
    <property type="match status" value="1"/>
</dbReference>
<dbReference type="EMBL" id="JBIGHV010000004">
    <property type="protein sequence ID" value="MFG6430711.1"/>
    <property type="molecule type" value="Genomic_DNA"/>
</dbReference>
<sequence>MTQESLHTVADWQAAYAAGASPYTLLTALLDRLDPADPAWIHRCTPEQLIAQLAALPPRSPLAPLWGVPLAVKDNIDVAGMPTTAACPAFANMPDHSATCVQRLQAAGAIVVGKTNLDQFATGLVGTRSPYGEVPNTFEPSYVSGGSSSGSASVVARGLVPLALGTDTAGSGRVPAGFNHLVGLKPTPGSVPMRGVLPACRTLDVVSVFALTVADAALAFSLFEGAEADEPRFHVAAPRPPWLGGTRAALRLGVPLAPGCDEALGWPTAFGAAQARVHELGAELVPLDFELLFEVAKLLYEGPWVAERLSVVDTLLAADPEAFDRTVAKVIARGHGQDAVAAFRGRYELETLRAELQSLWQQVDALLVPTAPTCPTRAAVAAEPVLRNSELGRYTNFVNLLGWSALALPCQLPDDKSPLPFGITLIAPGGADAALVDFGLRWEAAGPALLGARLRSANPSDRRVQALPRAEPTLLLAVVGAHLQGLPLHGQLKERAARLQARTQTAPRYRLHALPGTVPPKPGLARVPEGEAGHAIEVEVYELPMASVGSLLALIPPPLGLGNLELADGRWVKGFICEGAALLGAPDISNHGGWRAFLAAS</sequence>
<dbReference type="InterPro" id="IPR036928">
    <property type="entry name" value="AS_sf"/>
</dbReference>
<accession>A0ABW7F4A1</accession>
<dbReference type="EC" id="3.5.1.54" evidence="3"/>
<dbReference type="NCBIfam" id="TIGR02713">
    <property type="entry name" value="allophanate_hyd"/>
    <property type="match status" value="1"/>
</dbReference>
<keyword evidence="4" id="KW-1185">Reference proteome</keyword>
<dbReference type="Gene3D" id="3.10.490.10">
    <property type="entry name" value="Gamma-glutamyl cyclotransferase-like"/>
    <property type="match status" value="1"/>
</dbReference>
<dbReference type="PANTHER" id="PTHR11895">
    <property type="entry name" value="TRANSAMIDASE"/>
    <property type="match status" value="1"/>
</dbReference>
<dbReference type="Gene3D" id="3.90.1300.10">
    <property type="entry name" value="Amidase signature (AS) domain"/>
    <property type="match status" value="1"/>
</dbReference>
<name>A0ABW7F4A1_9BURK</name>
<evidence type="ECO:0000313" key="3">
    <source>
        <dbReference type="EMBL" id="MFG6430711.1"/>
    </source>
</evidence>
<dbReference type="RefSeq" id="WP_394479175.1">
    <property type="nucleotide sequence ID" value="NZ_JBIGHV010000004.1"/>
</dbReference>
<evidence type="ECO:0000259" key="1">
    <source>
        <dbReference type="Pfam" id="PF01425"/>
    </source>
</evidence>
<dbReference type="Pfam" id="PF01425">
    <property type="entry name" value="Amidase"/>
    <property type="match status" value="1"/>
</dbReference>
<dbReference type="Pfam" id="PF21986">
    <property type="entry name" value="AH_C"/>
    <property type="match status" value="1"/>
</dbReference>
<dbReference type="Gene3D" id="1.20.58.1700">
    <property type="match status" value="1"/>
</dbReference>
<reference evidence="3 4" key="1">
    <citation type="submission" date="2024-08" db="EMBL/GenBank/DDBJ databases">
        <authorList>
            <person name="Lu H."/>
        </authorList>
    </citation>
    <scope>NUCLEOTIDE SEQUENCE [LARGE SCALE GENOMIC DNA]</scope>
    <source>
        <strain evidence="3 4">LYH14W</strain>
    </source>
</reference>
<feature type="domain" description="Amidase" evidence="1">
    <location>
        <begin position="25"/>
        <end position="435"/>
    </location>
</feature>
<evidence type="ECO:0000313" key="4">
    <source>
        <dbReference type="Proteomes" id="UP001606210"/>
    </source>
</evidence>
<dbReference type="Proteomes" id="UP001606210">
    <property type="component" value="Unassembled WGS sequence"/>
</dbReference>
<dbReference type="InterPro" id="IPR014085">
    <property type="entry name" value="Allophanate_hydrolase"/>
</dbReference>
<dbReference type="PANTHER" id="PTHR11895:SF169">
    <property type="entry name" value="GLUTAMYL-TRNA(GLN) AMIDOTRANSFERASE"/>
    <property type="match status" value="1"/>
</dbReference>
<protein>
    <submittedName>
        <fullName evidence="3">Allophanate hydrolase</fullName>
        <ecNumber evidence="3">3.5.1.54</ecNumber>
    </submittedName>
</protein>
<dbReference type="GO" id="GO:0004039">
    <property type="term" value="F:allophanate hydrolase activity"/>
    <property type="evidence" value="ECO:0007669"/>
    <property type="project" value="UniProtKB-EC"/>
</dbReference>
<dbReference type="InterPro" id="IPR053844">
    <property type="entry name" value="AH_C"/>
</dbReference>
<comment type="caution">
    <text evidence="3">The sequence shown here is derived from an EMBL/GenBank/DDBJ whole genome shotgun (WGS) entry which is preliminary data.</text>
</comment>